<reference evidence="2" key="1">
    <citation type="submission" date="2022-11" db="UniProtKB">
        <authorList>
            <consortium name="WormBaseParasite"/>
        </authorList>
    </citation>
    <scope>IDENTIFICATION</scope>
</reference>
<name>A0A914S3X2_PAREQ</name>
<proteinExistence type="predicted"/>
<dbReference type="AlphaFoldDB" id="A0A914S3X2"/>
<keyword evidence="1" id="KW-1185">Reference proteome</keyword>
<dbReference type="WBParaSite" id="PEQ_0001348501-mRNA-1">
    <property type="protein sequence ID" value="PEQ_0001348501-mRNA-1"/>
    <property type="gene ID" value="PEQ_0001348501"/>
</dbReference>
<sequence>MSTWEVGGNNDEVTPWMAKLLLNFPKEVMRCAGDALENRFDEFWSINKKLMENTDSEAILHIPIRIYEVNQSIWGLFAASV</sequence>
<dbReference type="Gene3D" id="3.10.20.90">
    <property type="entry name" value="Phosphatidylinositol 3-kinase Catalytic Subunit, Chain A, domain 1"/>
    <property type="match status" value="1"/>
</dbReference>
<evidence type="ECO:0000313" key="1">
    <source>
        <dbReference type="Proteomes" id="UP000887564"/>
    </source>
</evidence>
<protein>
    <submittedName>
        <fullName evidence="2">Uncharacterized protein</fullName>
    </submittedName>
</protein>
<evidence type="ECO:0000313" key="2">
    <source>
        <dbReference type="WBParaSite" id="PEQ_0001348501-mRNA-1"/>
    </source>
</evidence>
<organism evidence="1 2">
    <name type="scientific">Parascaris equorum</name>
    <name type="common">Equine roundworm</name>
    <dbReference type="NCBI Taxonomy" id="6256"/>
    <lineage>
        <taxon>Eukaryota</taxon>
        <taxon>Metazoa</taxon>
        <taxon>Ecdysozoa</taxon>
        <taxon>Nematoda</taxon>
        <taxon>Chromadorea</taxon>
        <taxon>Rhabditida</taxon>
        <taxon>Spirurina</taxon>
        <taxon>Ascaridomorpha</taxon>
        <taxon>Ascaridoidea</taxon>
        <taxon>Ascarididae</taxon>
        <taxon>Parascaris</taxon>
    </lineage>
</organism>
<dbReference type="Gene3D" id="1.10.246.190">
    <property type="entry name" value="Autophagy protein Apg5, helix rich domain"/>
    <property type="match status" value="1"/>
</dbReference>
<dbReference type="InterPro" id="IPR042526">
    <property type="entry name" value="Atg5_HR"/>
</dbReference>
<dbReference type="Proteomes" id="UP000887564">
    <property type="component" value="Unplaced"/>
</dbReference>
<accession>A0A914S3X2</accession>